<reference evidence="4" key="1">
    <citation type="submission" date="2021-08" db="EMBL/GenBank/DDBJ databases">
        <title>WGS assembly of Ceratopteris richardii.</title>
        <authorList>
            <person name="Marchant D.B."/>
            <person name="Chen G."/>
            <person name="Jenkins J."/>
            <person name="Shu S."/>
            <person name="Leebens-Mack J."/>
            <person name="Grimwood J."/>
            <person name="Schmutz J."/>
            <person name="Soltis P."/>
            <person name="Soltis D."/>
            <person name="Chen Z.-H."/>
        </authorList>
    </citation>
    <scope>NUCLEOTIDE SEQUENCE</scope>
    <source>
        <strain evidence="4">Whitten #5841</strain>
        <tissue evidence="4">Leaf</tissue>
    </source>
</reference>
<name>A0A8T2SF70_CERRI</name>
<dbReference type="Pfam" id="PF13023">
    <property type="entry name" value="HD_3"/>
    <property type="match status" value="1"/>
</dbReference>
<protein>
    <recommendedName>
        <fullName evidence="3">HD domain-containing protein</fullName>
    </recommendedName>
</protein>
<gene>
    <name evidence="4" type="ORF">KP509_20G018000</name>
</gene>
<proteinExistence type="predicted"/>
<evidence type="ECO:0000259" key="3">
    <source>
        <dbReference type="Pfam" id="PF13023"/>
    </source>
</evidence>
<dbReference type="PANTHER" id="PTHR11845">
    <property type="entry name" value="5'-DEOXYNUCLEOTIDASE HDDC2"/>
    <property type="match status" value="1"/>
</dbReference>
<keyword evidence="5" id="KW-1185">Reference proteome</keyword>
<dbReference type="PANTHER" id="PTHR11845:SF13">
    <property type="entry name" value="5'-DEOXYNUCLEOTIDASE HDDC2"/>
    <property type="match status" value="1"/>
</dbReference>
<dbReference type="GO" id="GO:0002953">
    <property type="term" value="F:5'-deoxynucleotidase activity"/>
    <property type="evidence" value="ECO:0007669"/>
    <property type="project" value="InterPro"/>
</dbReference>
<accession>A0A8T2SF70</accession>
<dbReference type="Gene3D" id="1.10.3210.10">
    <property type="entry name" value="Hypothetical protein af1432"/>
    <property type="match status" value="1"/>
</dbReference>
<sequence length="204" mass="22175">MTYKTSLLPLSPILTFSPSKLGAKNLVKKIRRPKKMEAARRAVHASSGELAATSSFCRPCSTAVLRIRAKVHYCDADKYGMRRPGDQGLCVRRHEHVVTPIMASSDGAPPLRMEDSSSSSACIAPSSAIDFLMLCQRLKATKRTGWVNHGLKDTESIADHMHRMAVMAIIAAGVPGVDRDKCVKMAVVHDIAEGKDALFNMPSS</sequence>
<dbReference type="Proteomes" id="UP000825935">
    <property type="component" value="Chromosome 20"/>
</dbReference>
<dbReference type="InterPro" id="IPR006674">
    <property type="entry name" value="HD_domain"/>
</dbReference>
<evidence type="ECO:0000313" key="5">
    <source>
        <dbReference type="Proteomes" id="UP000825935"/>
    </source>
</evidence>
<dbReference type="InterPro" id="IPR039356">
    <property type="entry name" value="YfbR/HDDC2"/>
</dbReference>
<evidence type="ECO:0000256" key="2">
    <source>
        <dbReference type="ARBA" id="ARBA00022801"/>
    </source>
</evidence>
<keyword evidence="2" id="KW-0378">Hydrolase</keyword>
<feature type="domain" description="HD" evidence="3">
    <location>
        <begin position="135"/>
        <end position="193"/>
    </location>
</feature>
<evidence type="ECO:0000256" key="1">
    <source>
        <dbReference type="ARBA" id="ARBA00022723"/>
    </source>
</evidence>
<organism evidence="4 5">
    <name type="scientific">Ceratopteris richardii</name>
    <name type="common">Triangle waterfern</name>
    <dbReference type="NCBI Taxonomy" id="49495"/>
    <lineage>
        <taxon>Eukaryota</taxon>
        <taxon>Viridiplantae</taxon>
        <taxon>Streptophyta</taxon>
        <taxon>Embryophyta</taxon>
        <taxon>Tracheophyta</taxon>
        <taxon>Polypodiopsida</taxon>
        <taxon>Polypodiidae</taxon>
        <taxon>Polypodiales</taxon>
        <taxon>Pteridineae</taxon>
        <taxon>Pteridaceae</taxon>
        <taxon>Parkerioideae</taxon>
        <taxon>Ceratopteris</taxon>
    </lineage>
</organism>
<evidence type="ECO:0000313" key="4">
    <source>
        <dbReference type="EMBL" id="KAH7331162.1"/>
    </source>
</evidence>
<keyword evidence="1" id="KW-0479">Metal-binding</keyword>
<dbReference type="OrthoDB" id="10254258at2759"/>
<dbReference type="AlphaFoldDB" id="A0A8T2SF70"/>
<dbReference type="GO" id="GO:0046872">
    <property type="term" value="F:metal ion binding"/>
    <property type="evidence" value="ECO:0007669"/>
    <property type="project" value="UniProtKB-KW"/>
</dbReference>
<dbReference type="EMBL" id="CM035425">
    <property type="protein sequence ID" value="KAH7331162.1"/>
    <property type="molecule type" value="Genomic_DNA"/>
</dbReference>
<dbReference type="GO" id="GO:0005737">
    <property type="term" value="C:cytoplasm"/>
    <property type="evidence" value="ECO:0007669"/>
    <property type="project" value="TreeGrafter"/>
</dbReference>
<comment type="caution">
    <text evidence="4">The sequence shown here is derived from an EMBL/GenBank/DDBJ whole genome shotgun (WGS) entry which is preliminary data.</text>
</comment>
<dbReference type="SUPFAM" id="SSF109604">
    <property type="entry name" value="HD-domain/PDEase-like"/>
    <property type="match status" value="1"/>
</dbReference>